<dbReference type="GO" id="GO:0004826">
    <property type="term" value="F:phenylalanine-tRNA ligase activity"/>
    <property type="evidence" value="ECO:0007669"/>
    <property type="project" value="InterPro"/>
</dbReference>
<dbReference type="Pfam" id="PF03483">
    <property type="entry name" value="B3_4"/>
    <property type="match status" value="1"/>
</dbReference>
<reference evidence="3" key="1">
    <citation type="submission" date="2012-06" db="EMBL/GenBank/DDBJ databases">
        <title>Complete sequence of Desulfitobacterium dehalogenans ATCC 51507.</title>
        <authorList>
            <person name="Lucas S."/>
            <person name="Han J."/>
            <person name="Lapidus A."/>
            <person name="Cheng J.-F."/>
            <person name="Goodwin L."/>
            <person name="Pitluck S."/>
            <person name="Peters L."/>
            <person name="Ovchinnikova G."/>
            <person name="Teshima H."/>
            <person name="Detter J.C."/>
            <person name="Han C."/>
            <person name="Tapia R."/>
            <person name="Land M."/>
            <person name="Hauser L."/>
            <person name="Kyrpides N."/>
            <person name="Ivanova N."/>
            <person name="Pagani I."/>
            <person name="Kruse T."/>
            <person name="de Vos W.M."/>
            <person name="Smidt H."/>
            <person name="Woyke T."/>
        </authorList>
    </citation>
    <scope>NUCLEOTIDE SEQUENCE [LARGE SCALE GENOMIC DNA]</scope>
    <source>
        <strain evidence="3">ATCC 51507 / DSM 9161 / JW/IU-DC1</strain>
    </source>
</reference>
<dbReference type="KEGG" id="ddh:Desde_0860"/>
<reference evidence="2 3" key="2">
    <citation type="journal article" date="2015" name="J. Bacteriol.">
        <title>Genomic, proteomic, and biochemical analysis of the organohalide respiratory pathway in Desulfitobacterium dehalogenans.</title>
        <authorList>
            <person name="Kruse T."/>
            <person name="van de Pas B.A."/>
            <person name="Atteia A."/>
            <person name="Krab K."/>
            <person name="Hagen W.R."/>
            <person name="Goodwin L."/>
            <person name="Chain P."/>
            <person name="Boeren S."/>
            <person name="Maphosa F."/>
            <person name="Schraa G."/>
            <person name="de Vos W.M."/>
            <person name="van der Oost J."/>
            <person name="Smidt H."/>
            <person name="Stams A.J."/>
        </authorList>
    </citation>
    <scope>NUCLEOTIDE SEQUENCE [LARGE SCALE GENOMIC DNA]</scope>
    <source>
        <strain evidence="3">ATCC 51507 / DSM 9161 / JW/IU-DC1</strain>
    </source>
</reference>
<accession>I4A5R6</accession>
<sequence>MQVQISHDLKERWDNVCLGVLIYSANVEGSSPQLVEFFQRTIDQLNNQYSMPEIADIPHIRSTRNAYKALGKSPSDYRNAAEAMLRRIVKSNGLYHINNVIDINNLMSVTTGYSIGSYDTEQLSELVELRRAPDGENYQGIGKEAVNIEHLPTLYDRLSAFGNPTSDSRRAMIQTGNRTIMTVIYSFDGKSDLQEVIDRYCELLIQYCCVEEINTIFVL</sequence>
<dbReference type="HOGENOM" id="CLU_076869_2_1_9"/>
<dbReference type="EMBL" id="CP003348">
    <property type="protein sequence ID" value="AFL99300.1"/>
    <property type="molecule type" value="Genomic_DNA"/>
</dbReference>
<gene>
    <name evidence="2" type="ordered locus">Desde_0860</name>
</gene>
<dbReference type="InterPro" id="IPR005146">
    <property type="entry name" value="B3/B4_tRNA-bd"/>
</dbReference>
<feature type="domain" description="B3/B4 tRNA-binding" evidence="1">
    <location>
        <begin position="63"/>
        <end position="209"/>
    </location>
</feature>
<proteinExistence type="predicted"/>
<dbReference type="PANTHER" id="PTHR39209">
    <property type="match status" value="1"/>
</dbReference>
<name>I4A5R6_DESDJ</name>
<dbReference type="OrthoDB" id="9789812at2"/>
<dbReference type="SUPFAM" id="SSF56037">
    <property type="entry name" value="PheT/TilS domain"/>
    <property type="match status" value="1"/>
</dbReference>
<dbReference type="SMART" id="SM00873">
    <property type="entry name" value="B3_4"/>
    <property type="match status" value="1"/>
</dbReference>
<organism evidence="2 3">
    <name type="scientific">Desulfitobacterium dehalogenans (strain ATCC 51507 / DSM 9161 / JW/IU-DC1)</name>
    <dbReference type="NCBI Taxonomy" id="756499"/>
    <lineage>
        <taxon>Bacteria</taxon>
        <taxon>Bacillati</taxon>
        <taxon>Bacillota</taxon>
        <taxon>Clostridia</taxon>
        <taxon>Eubacteriales</taxon>
        <taxon>Desulfitobacteriaceae</taxon>
        <taxon>Desulfitobacterium</taxon>
    </lineage>
</organism>
<dbReference type="GO" id="GO:0003723">
    <property type="term" value="F:RNA binding"/>
    <property type="evidence" value="ECO:0007669"/>
    <property type="project" value="InterPro"/>
</dbReference>
<dbReference type="Proteomes" id="UP000006053">
    <property type="component" value="Chromosome"/>
</dbReference>
<dbReference type="PANTHER" id="PTHR39209:SF2">
    <property type="entry name" value="CYTOPLASMIC PROTEIN"/>
    <property type="match status" value="1"/>
</dbReference>
<dbReference type="STRING" id="756499.Desde_0860"/>
<keyword evidence="3" id="KW-1185">Reference proteome</keyword>
<dbReference type="InterPro" id="IPR020825">
    <property type="entry name" value="Phe-tRNA_synthase-like_B3/B4"/>
</dbReference>
<evidence type="ECO:0000313" key="2">
    <source>
        <dbReference type="EMBL" id="AFL99300.1"/>
    </source>
</evidence>
<evidence type="ECO:0000259" key="1">
    <source>
        <dbReference type="SMART" id="SM00873"/>
    </source>
</evidence>
<protein>
    <recommendedName>
        <fullName evidence="1">B3/B4 tRNA-binding domain-containing protein</fullName>
    </recommendedName>
</protein>
<dbReference type="eggNOG" id="COG3382">
    <property type="taxonomic scope" value="Bacteria"/>
</dbReference>
<dbReference type="Gene3D" id="3.50.40.10">
    <property type="entry name" value="Phenylalanyl-trna Synthetase, Chain B, domain 3"/>
    <property type="match status" value="1"/>
</dbReference>
<evidence type="ECO:0000313" key="3">
    <source>
        <dbReference type="Proteomes" id="UP000006053"/>
    </source>
</evidence>
<dbReference type="AlphaFoldDB" id="I4A5R6"/>
<dbReference type="RefSeq" id="WP_014792793.1">
    <property type="nucleotide sequence ID" value="NC_018017.1"/>
</dbReference>